<dbReference type="Proteomes" id="UP000635477">
    <property type="component" value="Unassembled WGS sequence"/>
</dbReference>
<gene>
    <name evidence="6" type="ORF">FZEAL_7154</name>
</gene>
<dbReference type="InterPro" id="IPR020841">
    <property type="entry name" value="PKS_Beta-ketoAc_synthase_dom"/>
</dbReference>
<dbReference type="Gene3D" id="3.40.366.10">
    <property type="entry name" value="Malonyl-Coenzyme A Acyl Carrier Protein, domain 2"/>
    <property type="match status" value="1"/>
</dbReference>
<comment type="caution">
    <text evidence="6">The sequence shown here is derived from an EMBL/GenBank/DDBJ whole genome shotgun (WGS) entry which is preliminary data.</text>
</comment>
<evidence type="ECO:0000313" key="7">
    <source>
        <dbReference type="Proteomes" id="UP000635477"/>
    </source>
</evidence>
<evidence type="ECO:0000256" key="1">
    <source>
        <dbReference type="ARBA" id="ARBA00022450"/>
    </source>
</evidence>
<evidence type="ECO:0000313" key="6">
    <source>
        <dbReference type="EMBL" id="KAF4976135.1"/>
    </source>
</evidence>
<dbReference type="InterPro" id="IPR016039">
    <property type="entry name" value="Thiolase-like"/>
</dbReference>
<name>A0A8H4UGB8_9HYPO</name>
<feature type="signal peptide" evidence="4">
    <location>
        <begin position="1"/>
        <end position="16"/>
    </location>
</feature>
<dbReference type="GO" id="GO:0044550">
    <property type="term" value="P:secondary metabolite biosynthetic process"/>
    <property type="evidence" value="ECO:0007669"/>
    <property type="project" value="TreeGrafter"/>
</dbReference>
<dbReference type="PANTHER" id="PTHR43775:SF20">
    <property type="entry name" value="HYBRID PKS-NRPS SYNTHETASE APDA"/>
    <property type="match status" value="1"/>
</dbReference>
<keyword evidence="3" id="KW-0808">Transferase</keyword>
<evidence type="ECO:0000256" key="2">
    <source>
        <dbReference type="ARBA" id="ARBA00022553"/>
    </source>
</evidence>
<protein>
    <recommendedName>
        <fullName evidence="5">Ketosynthase family 3 (KS3) domain-containing protein</fullName>
    </recommendedName>
</protein>
<dbReference type="InterPro" id="IPR001227">
    <property type="entry name" value="Ac_transferase_dom_sf"/>
</dbReference>
<organism evidence="6 7">
    <name type="scientific">Fusarium zealandicum</name>
    <dbReference type="NCBI Taxonomy" id="1053134"/>
    <lineage>
        <taxon>Eukaryota</taxon>
        <taxon>Fungi</taxon>
        <taxon>Dikarya</taxon>
        <taxon>Ascomycota</taxon>
        <taxon>Pezizomycotina</taxon>
        <taxon>Sordariomycetes</taxon>
        <taxon>Hypocreomycetidae</taxon>
        <taxon>Hypocreales</taxon>
        <taxon>Nectriaceae</taxon>
        <taxon>Fusarium</taxon>
        <taxon>Fusarium staphyleae species complex</taxon>
    </lineage>
</organism>
<keyword evidence="4" id="KW-0732">Signal</keyword>
<evidence type="ECO:0000259" key="5">
    <source>
        <dbReference type="PROSITE" id="PS52004"/>
    </source>
</evidence>
<evidence type="ECO:0000256" key="4">
    <source>
        <dbReference type="SAM" id="SignalP"/>
    </source>
</evidence>
<dbReference type="AlphaFoldDB" id="A0A8H4UGB8"/>
<dbReference type="GO" id="GO:0006633">
    <property type="term" value="P:fatty acid biosynthetic process"/>
    <property type="evidence" value="ECO:0007669"/>
    <property type="project" value="TreeGrafter"/>
</dbReference>
<feature type="chain" id="PRO_5034889115" description="Ketosynthase family 3 (KS3) domain-containing protein" evidence="4">
    <location>
        <begin position="17"/>
        <end position="439"/>
    </location>
</feature>
<dbReference type="InterPro" id="IPR014031">
    <property type="entry name" value="Ketoacyl_synth_C"/>
</dbReference>
<accession>A0A8H4UGB8</accession>
<dbReference type="PANTHER" id="PTHR43775">
    <property type="entry name" value="FATTY ACID SYNTHASE"/>
    <property type="match status" value="1"/>
</dbReference>
<dbReference type="SUPFAM" id="SSF53901">
    <property type="entry name" value="Thiolase-like"/>
    <property type="match status" value="1"/>
</dbReference>
<reference evidence="6" key="2">
    <citation type="submission" date="2020-05" db="EMBL/GenBank/DDBJ databases">
        <authorList>
            <person name="Kim H.-S."/>
            <person name="Proctor R.H."/>
            <person name="Brown D.W."/>
        </authorList>
    </citation>
    <scope>NUCLEOTIDE SEQUENCE</scope>
    <source>
        <strain evidence="6">NRRL 22465</strain>
    </source>
</reference>
<keyword evidence="2" id="KW-0597">Phosphoprotein</keyword>
<keyword evidence="1" id="KW-0596">Phosphopantetheine</keyword>
<dbReference type="Gene3D" id="3.40.47.10">
    <property type="match status" value="2"/>
</dbReference>
<sequence length="439" mass="46609">MHFATILTTLAVGVIASPTPVTLNRRDGYPSFRISNSRTYGNSCIPGSCVVVDYSSVNIESECGGKDCKAPSTALNKDDSMCDKEIETCGRKVTLVSRGDGDCRKIGDMNGDADGGKAYATISENGKDVGVCNVNLKESGAKTCGLAAGTTFDALIDYPAARPEDRPQFLEAHGTGTKAGDHKEAAAIYKSLVHSTGETDTFLYVGSVKTDIGHLEGSAEVPANQMAWPNLPEGVPRRVSVNSFGFGGTNAHAISEEYKLKDTISLDGTNIANLTPFRHPERLKSPEGTLVNLNDLAWTLHMRKSQIATRMAFPAIDTAQELTTKSDGKPAKTQSPNTVGTCTNAKTAATSRILGVFTNQGAQWVTMGAQPIKQIPFASVIEAAGRCPGITASRGHPCLVHLSPQGRSLPFPICRLPVLSRYCCIDPDTRSSSQVIAAI</sequence>
<evidence type="ECO:0000256" key="3">
    <source>
        <dbReference type="ARBA" id="ARBA00022679"/>
    </source>
</evidence>
<dbReference type="InterPro" id="IPR050091">
    <property type="entry name" value="PKS_NRPS_Biosynth_Enz"/>
</dbReference>
<reference evidence="6" key="1">
    <citation type="journal article" date="2020" name="BMC Genomics">
        <title>Correction to: Identification and distribution of gene clusters required for synthesis of sphingolipid metabolism inhibitors in diverse species of the filamentous fungus Fusarium.</title>
        <authorList>
            <person name="Kim H.S."/>
            <person name="Lohmar J.M."/>
            <person name="Busman M."/>
            <person name="Brown D.W."/>
            <person name="Naumann T.A."/>
            <person name="Divon H.H."/>
            <person name="Lysoe E."/>
            <person name="Uhlig S."/>
            <person name="Proctor R.H."/>
        </authorList>
    </citation>
    <scope>NUCLEOTIDE SEQUENCE</scope>
    <source>
        <strain evidence="6">NRRL 22465</strain>
    </source>
</reference>
<dbReference type="GO" id="GO:0004312">
    <property type="term" value="F:fatty acid synthase activity"/>
    <property type="evidence" value="ECO:0007669"/>
    <property type="project" value="TreeGrafter"/>
</dbReference>
<feature type="domain" description="Ketosynthase family 3 (KS3)" evidence="5">
    <location>
        <begin position="1"/>
        <end position="257"/>
    </location>
</feature>
<dbReference type="OrthoDB" id="5097720at2759"/>
<keyword evidence="7" id="KW-1185">Reference proteome</keyword>
<dbReference type="Pfam" id="PF02801">
    <property type="entry name" value="Ketoacyl-synt_C"/>
    <property type="match status" value="1"/>
</dbReference>
<dbReference type="PROSITE" id="PS52004">
    <property type="entry name" value="KS3_2"/>
    <property type="match status" value="1"/>
</dbReference>
<dbReference type="SMART" id="SM00825">
    <property type="entry name" value="PKS_KS"/>
    <property type="match status" value="1"/>
</dbReference>
<dbReference type="EMBL" id="JABEYC010000566">
    <property type="protein sequence ID" value="KAF4976135.1"/>
    <property type="molecule type" value="Genomic_DNA"/>
</dbReference>
<proteinExistence type="predicted"/>